<proteinExistence type="predicted"/>
<dbReference type="EMBL" id="BMJB01000003">
    <property type="protein sequence ID" value="GGA79151.1"/>
    <property type="molecule type" value="Genomic_DNA"/>
</dbReference>
<dbReference type="InterPro" id="IPR013788">
    <property type="entry name" value="Hemocyanin/hexamerin"/>
</dbReference>
<protein>
    <submittedName>
        <fullName evidence="3">Uncharacterized protein</fullName>
    </submittedName>
</protein>
<evidence type="ECO:0000259" key="1">
    <source>
        <dbReference type="Pfam" id="PF25840"/>
    </source>
</evidence>
<dbReference type="InterPro" id="IPR058907">
    <property type="entry name" value="P29_N"/>
</dbReference>
<reference evidence="3" key="1">
    <citation type="journal article" date="2014" name="Int. J. Syst. Evol. Microbiol.">
        <title>Complete genome sequence of Corynebacterium casei LMG S-19264T (=DSM 44701T), isolated from a smear-ripened cheese.</title>
        <authorList>
            <consortium name="US DOE Joint Genome Institute (JGI-PGF)"/>
            <person name="Walter F."/>
            <person name="Albersmeier A."/>
            <person name="Kalinowski J."/>
            <person name="Ruckert C."/>
        </authorList>
    </citation>
    <scope>NUCLEOTIDE SEQUENCE</scope>
    <source>
        <strain evidence="3">CGMCC 1.15447</strain>
    </source>
</reference>
<comment type="caution">
    <text evidence="3">The sequence shown here is derived from an EMBL/GenBank/DDBJ whole genome shotgun (WGS) entry which is preliminary data.</text>
</comment>
<dbReference type="GO" id="GO:0005975">
    <property type="term" value="P:carbohydrate metabolic process"/>
    <property type="evidence" value="ECO:0007669"/>
    <property type="project" value="InterPro"/>
</dbReference>
<evidence type="ECO:0000313" key="4">
    <source>
        <dbReference type="Proteomes" id="UP000648801"/>
    </source>
</evidence>
<accession>A0A916S0I5</accession>
<dbReference type="PROSITE" id="PS51318">
    <property type="entry name" value="TAT"/>
    <property type="match status" value="1"/>
</dbReference>
<dbReference type="Pfam" id="PF25840">
    <property type="entry name" value="Ulvan_lyase_N"/>
    <property type="match status" value="1"/>
</dbReference>
<organism evidence="3 4">
    <name type="scientific">Edaphobacter acidisoli</name>
    <dbReference type="NCBI Taxonomy" id="2040573"/>
    <lineage>
        <taxon>Bacteria</taxon>
        <taxon>Pseudomonadati</taxon>
        <taxon>Acidobacteriota</taxon>
        <taxon>Terriglobia</taxon>
        <taxon>Terriglobales</taxon>
        <taxon>Acidobacteriaceae</taxon>
        <taxon>Edaphobacter</taxon>
    </lineage>
</organism>
<keyword evidence="4" id="KW-1185">Reference proteome</keyword>
<dbReference type="InterPro" id="IPR008928">
    <property type="entry name" value="6-hairpin_glycosidase_sf"/>
</dbReference>
<gene>
    <name evidence="3" type="ORF">GCM10011507_32970</name>
</gene>
<sequence length="652" mass="71175">MTVTRRTLLQMTTAGAALFGVRAAFPELAKAAQSADSSTPQTAEQKLYAGLLKTWCDGIIARQITELRDPAFYGGLLCPSCALIHGRCGDAVYPLLKMAHTSGDSKYVRAAKLVHEWSQAQVSRADGSWVNDVSLSSWQGITVFHTIALAEALKHHGEVLDKPTRAAWTDRVAAAAKFLDSFISIETGNVNYPVTSTLAFVLCGQLLGEDRYIERGRKLAQRVMEQFTPDGFLFGEGHPLDGISPKGCRPIDLGYNIEESLPSLALYSLLANDKPVEQQVVAALKTHMEFQLPDGAWDNSWGTRNYKWTWWGSRTSDGCHPGFVLMAHHDPRFREAARRNAELMQASTHDGLLYGGPHYYEHGDLPCVHHSFTHAKALATVLDRGSFPENPERSQLPRDIAYGVKSFPVIGTRLAAAGPWRATVTEYDWEYIEHVQAGAGGSGGGHVTGGALSQLFHAEIGPVFVASMTQYELIEISNQQQYRDSPHMPLTPRIEYTEAGKAYTNLNDYKAVLTAQPYAGSILFDAQGVLQTPSHAPLPGGAKYHVTHRIADPAVELTASTTGLPTSAKTLRFIVPVIASSTDRVEQSNAQTVHIIRPKGTLVISTDAQQGFAPIPAQRTFNLVPGFEAVPLTVAMQPGEQVRVRIEKATKV</sequence>
<reference evidence="3" key="2">
    <citation type="submission" date="2020-09" db="EMBL/GenBank/DDBJ databases">
        <authorList>
            <person name="Sun Q."/>
            <person name="Zhou Y."/>
        </authorList>
    </citation>
    <scope>NUCLEOTIDE SEQUENCE</scope>
    <source>
        <strain evidence="3">CGMCC 1.15447</strain>
    </source>
</reference>
<dbReference type="SUPFAM" id="SSF48208">
    <property type="entry name" value="Six-hairpin glycosidases"/>
    <property type="match status" value="2"/>
</dbReference>
<dbReference type="AlphaFoldDB" id="A0A916S0I5"/>
<name>A0A916S0I5_9BACT</name>
<evidence type="ECO:0000313" key="3">
    <source>
        <dbReference type="EMBL" id="GGA79151.1"/>
    </source>
</evidence>
<dbReference type="InterPro" id="IPR006311">
    <property type="entry name" value="TAT_signal"/>
</dbReference>
<dbReference type="InterPro" id="IPR058908">
    <property type="entry name" value="P29_C"/>
</dbReference>
<dbReference type="PROSITE" id="PS00210">
    <property type="entry name" value="HEMOCYANIN_2"/>
    <property type="match status" value="1"/>
</dbReference>
<feature type="domain" description="Broad-specificity ulvan lyase C-terminal" evidence="2">
    <location>
        <begin position="404"/>
        <end position="647"/>
    </location>
</feature>
<dbReference type="Pfam" id="PF25841">
    <property type="entry name" value="Ulvan_lyase_C"/>
    <property type="match status" value="1"/>
</dbReference>
<dbReference type="Proteomes" id="UP000648801">
    <property type="component" value="Unassembled WGS sequence"/>
</dbReference>
<evidence type="ECO:0000259" key="2">
    <source>
        <dbReference type="Pfam" id="PF25841"/>
    </source>
</evidence>
<feature type="domain" description="Broad-specificity ulvan lyase N-terminal" evidence="1">
    <location>
        <begin position="52"/>
        <end position="398"/>
    </location>
</feature>